<organism evidence="1 2">
    <name type="scientific">Ceratitis capitata</name>
    <name type="common">Mediterranean fruit fly</name>
    <name type="synonym">Tephritis capitata</name>
    <dbReference type="NCBI Taxonomy" id="7213"/>
    <lineage>
        <taxon>Eukaryota</taxon>
        <taxon>Metazoa</taxon>
        <taxon>Ecdysozoa</taxon>
        <taxon>Arthropoda</taxon>
        <taxon>Hexapoda</taxon>
        <taxon>Insecta</taxon>
        <taxon>Pterygota</taxon>
        <taxon>Neoptera</taxon>
        <taxon>Endopterygota</taxon>
        <taxon>Diptera</taxon>
        <taxon>Brachycera</taxon>
        <taxon>Muscomorpha</taxon>
        <taxon>Tephritoidea</taxon>
        <taxon>Tephritidae</taxon>
        <taxon>Ceratitis</taxon>
        <taxon>Ceratitis</taxon>
    </lineage>
</organism>
<evidence type="ECO:0000313" key="1">
    <source>
        <dbReference type="EMBL" id="CAD7003048.1"/>
    </source>
</evidence>
<dbReference type="SMART" id="SM00697">
    <property type="entry name" value="DM8"/>
    <property type="match status" value="1"/>
</dbReference>
<evidence type="ECO:0000313" key="2">
    <source>
        <dbReference type="Proteomes" id="UP000606786"/>
    </source>
</evidence>
<accession>A0A811UXJ9</accession>
<dbReference type="Pfam" id="PF06477">
    <property type="entry name" value="DUF1091"/>
    <property type="match status" value="1"/>
</dbReference>
<sequence length="170" mass="20098">MQSLLHFCGCKRTYGMKMFYMNYTSGHTHNFTAFNYNYYNVDNKATVYVEVILRDAFPYFTARIKLDMLRADNTKINLLNTTQSGCQMIEAAYSKNRLLQILSKEIRRVSTFPKKCPLHANTSYYVKNYTIDPDLFPSFLPPLHWVIRTQFFKGNIYYGYMILYGSIYKL</sequence>
<protein>
    <submittedName>
        <fullName evidence="1">(Mediterranean fruit fly) hypothetical protein</fullName>
    </submittedName>
</protein>
<dbReference type="PANTHER" id="PTHR20898">
    <property type="entry name" value="DAEDALUS ON 3-RELATED-RELATED"/>
    <property type="match status" value="1"/>
</dbReference>
<name>A0A811UXJ9_CERCA</name>
<dbReference type="AlphaFoldDB" id="A0A811UXJ9"/>
<comment type="caution">
    <text evidence="1">The sequence shown here is derived from an EMBL/GenBank/DDBJ whole genome shotgun (WGS) entry which is preliminary data.</text>
</comment>
<proteinExistence type="predicted"/>
<dbReference type="Proteomes" id="UP000606786">
    <property type="component" value="Unassembled WGS sequence"/>
</dbReference>
<dbReference type="PANTHER" id="PTHR20898:SF0">
    <property type="entry name" value="DAEDALUS ON 3-RELATED"/>
    <property type="match status" value="1"/>
</dbReference>
<keyword evidence="2" id="KW-1185">Reference proteome</keyword>
<gene>
    <name evidence="1" type="ORF">CCAP1982_LOCUS11511</name>
</gene>
<reference evidence="1" key="1">
    <citation type="submission" date="2020-11" db="EMBL/GenBank/DDBJ databases">
        <authorList>
            <person name="Whitehead M."/>
        </authorList>
    </citation>
    <scope>NUCLEOTIDE SEQUENCE</scope>
    <source>
        <strain evidence="1">EGII</strain>
    </source>
</reference>
<dbReference type="InterPro" id="IPR010512">
    <property type="entry name" value="DUF1091"/>
</dbReference>
<dbReference type="OrthoDB" id="8060832at2759"/>
<dbReference type="EMBL" id="CAJHJT010000034">
    <property type="protein sequence ID" value="CAD7003048.1"/>
    <property type="molecule type" value="Genomic_DNA"/>
</dbReference>